<keyword evidence="2" id="KW-1185">Reference proteome</keyword>
<evidence type="ECO:0000313" key="2">
    <source>
        <dbReference type="Proteomes" id="UP000183567"/>
    </source>
</evidence>
<comment type="caution">
    <text evidence="1">The sequence shown here is derived from an EMBL/GenBank/DDBJ whole genome shotgun (WGS) entry which is preliminary data.</text>
</comment>
<dbReference type="OrthoDB" id="2669322at2759"/>
<gene>
    <name evidence="1" type="ORF">AZE42_04435</name>
</gene>
<proteinExistence type="predicted"/>
<dbReference type="Proteomes" id="UP000183567">
    <property type="component" value="Unassembled WGS sequence"/>
</dbReference>
<dbReference type="STRING" id="180088.A0A1J8Q2U9"/>
<protein>
    <submittedName>
        <fullName evidence="1">Uncharacterized protein</fullName>
    </submittedName>
</protein>
<dbReference type="AlphaFoldDB" id="A0A1J8Q2U9"/>
<name>A0A1J8Q2U9_9AGAM</name>
<sequence length="100" mass="11564">MPRKTIHDVLWRYHPFAQLNKQAYQVIREEPPEEQSHVFVRIHFQEGTDGRRYNLPTANEIVAVVNSGTSVISAPSIPLFTMFFSFHVVRRAGILISPFK</sequence>
<organism evidence="1 2">
    <name type="scientific">Rhizopogon vesiculosus</name>
    <dbReference type="NCBI Taxonomy" id="180088"/>
    <lineage>
        <taxon>Eukaryota</taxon>
        <taxon>Fungi</taxon>
        <taxon>Dikarya</taxon>
        <taxon>Basidiomycota</taxon>
        <taxon>Agaricomycotina</taxon>
        <taxon>Agaricomycetes</taxon>
        <taxon>Agaricomycetidae</taxon>
        <taxon>Boletales</taxon>
        <taxon>Suillineae</taxon>
        <taxon>Rhizopogonaceae</taxon>
        <taxon>Rhizopogon</taxon>
    </lineage>
</organism>
<reference evidence="1 2" key="1">
    <citation type="submission" date="2016-03" db="EMBL/GenBank/DDBJ databases">
        <title>Comparative genomics of the ectomycorrhizal sister species Rhizopogon vinicolor and Rhizopogon vesiculosus (Basidiomycota: Boletales) reveals a divergence of the mating type B locus.</title>
        <authorList>
            <person name="Mujic A.B."/>
            <person name="Kuo A."/>
            <person name="Tritt A."/>
            <person name="Lipzen A."/>
            <person name="Chen C."/>
            <person name="Johnson J."/>
            <person name="Sharma A."/>
            <person name="Barry K."/>
            <person name="Grigoriev I.V."/>
            <person name="Spatafora J.W."/>
        </authorList>
    </citation>
    <scope>NUCLEOTIDE SEQUENCE [LARGE SCALE GENOMIC DNA]</scope>
    <source>
        <strain evidence="1 2">AM-OR11-056</strain>
    </source>
</reference>
<dbReference type="EMBL" id="LVVM01006625">
    <property type="protein sequence ID" value="OJA07568.1"/>
    <property type="molecule type" value="Genomic_DNA"/>
</dbReference>
<accession>A0A1J8Q2U9</accession>
<evidence type="ECO:0000313" key="1">
    <source>
        <dbReference type="EMBL" id="OJA07568.1"/>
    </source>
</evidence>